<sequence length="628" mass="69076">MAKPLNPNASNFSNGYQPSTYYYGGCDSQGNEWNSYSKYVNPDGGMPHGLYGDNSSFMYHQGYGYSPYATYPSPGSPAPTMGQDGQLYGPQHYQYPIPYHQASAQTTRPYPPSQVNVPQREISTSVAADQVPLSVGAAEGNPNIIATGGRVHEKSGLKAQRPSVQNSSWNSYASYERGGSPVGFPSLPTQDPRFGFDEIRLPNTSLIDGQPKRGARARSSSPFMHANNISSWRNQNLCRHPHFMNWHDARPASGLGLASGFMNQMYPSNGMYGQYGNTFGGLGFGSFGYDSRTGGRGQALDNKHKRRGYGNGAFGYGNENLDGANELSKGPRAKGFDGRNQNGFGPITLAVKGQKLPLPENNNKEDNLPLIPNKEEYNKEDFPEDYSDAKFFVIKSYSEDDVHKSIKYSVWASTRNGNKKLDTAYQEAKEKPGGCPVFLLFSVNSSGQFVGLAEMIGPVNFEKTVEYWQQDKWNGCFPVKWHIIKDVPNSLLRHIALENNENKPVTNSRDTQEVKFEQGIQILKILKGHLSKICILDDFGFYEARQRTIQEKKVKQQESQVQVGSPSDAVTDVGKEKLQKASDTAWIKEPVGAEAAALDKAQGDVRLSEEKGSAAAASEKKVVPNGAC</sequence>
<dbReference type="PROSITE" id="PS50882">
    <property type="entry name" value="YTH"/>
    <property type="match status" value="1"/>
</dbReference>
<comment type="function">
    <text evidence="4">Specifically recognizes and binds N6-methyladenosine (m6A)-containing RNAs, and regulates mRNA stability. M6A is a modification present at internal sites of mRNAs and some non-coding RNAs and plays a role in mRNA stability and processing.</text>
</comment>
<dbReference type="GO" id="GO:1990247">
    <property type="term" value="F:N6-methyladenosine-containing RNA reader activity"/>
    <property type="evidence" value="ECO:0007669"/>
    <property type="project" value="UniProtKB-UniRule"/>
</dbReference>
<accession>A0A5N6RJF0</accession>
<dbReference type="Gene3D" id="3.10.590.10">
    <property type="entry name" value="ph1033 like domains"/>
    <property type="match status" value="1"/>
</dbReference>
<protein>
    <recommendedName>
        <fullName evidence="4">YTH domain-containing family protein</fullName>
    </recommendedName>
</protein>
<dbReference type="FunFam" id="3.10.590.10:FF:000001">
    <property type="entry name" value="YTH domain family 1, isoform CRA_a"/>
    <property type="match status" value="1"/>
</dbReference>
<dbReference type="InterPro" id="IPR007275">
    <property type="entry name" value="YTH_domain"/>
</dbReference>
<dbReference type="OrthoDB" id="306690at2759"/>
<dbReference type="EMBL" id="CM017327">
    <property type="protein sequence ID" value="KAE8098369.1"/>
    <property type="molecule type" value="Genomic_DNA"/>
</dbReference>
<feature type="domain" description="YTH" evidence="5">
    <location>
        <begin position="389"/>
        <end position="526"/>
    </location>
</feature>
<evidence type="ECO:0000313" key="6">
    <source>
        <dbReference type="EMBL" id="KAE8098369.1"/>
    </source>
</evidence>
<dbReference type="PANTHER" id="PTHR12357:SF99">
    <property type="entry name" value="YTH DOMAIN-CONTAINING PROTEIN ECT2-RELATED"/>
    <property type="match status" value="1"/>
</dbReference>
<dbReference type="InterPro" id="IPR045168">
    <property type="entry name" value="YTH_prot"/>
</dbReference>
<dbReference type="Proteomes" id="UP000327013">
    <property type="component" value="Chromosome 7"/>
</dbReference>
<proteinExistence type="inferred from homology"/>
<evidence type="ECO:0000256" key="2">
    <source>
        <dbReference type="ARBA" id="ARBA00022490"/>
    </source>
</evidence>
<dbReference type="Pfam" id="PF04146">
    <property type="entry name" value="YTH"/>
    <property type="match status" value="1"/>
</dbReference>
<dbReference type="GO" id="GO:0003729">
    <property type="term" value="F:mRNA binding"/>
    <property type="evidence" value="ECO:0007669"/>
    <property type="project" value="UniProtKB-UniRule"/>
</dbReference>
<gene>
    <name evidence="6" type="ORF">FH972_016438</name>
</gene>
<comment type="subcellular location">
    <subcellularLocation>
        <location evidence="1">Cytoplasm</location>
    </subcellularLocation>
</comment>
<reference evidence="6 7" key="1">
    <citation type="submission" date="2019-06" db="EMBL/GenBank/DDBJ databases">
        <title>A chromosomal-level reference genome of Carpinus fangiana (Coryloideae, Betulaceae).</title>
        <authorList>
            <person name="Yang X."/>
            <person name="Wang Z."/>
            <person name="Zhang L."/>
            <person name="Hao G."/>
            <person name="Liu J."/>
            <person name="Yang Y."/>
        </authorList>
    </citation>
    <scope>NUCLEOTIDE SEQUENCE [LARGE SCALE GENOMIC DNA]</scope>
    <source>
        <strain evidence="6">Cfa_2016G</strain>
        <tissue evidence="6">Leaf</tissue>
    </source>
</reference>
<comment type="similarity">
    <text evidence="4">Belongs to the YTHDF family.</text>
</comment>
<dbReference type="CDD" id="cd21134">
    <property type="entry name" value="YTH"/>
    <property type="match status" value="1"/>
</dbReference>
<evidence type="ECO:0000256" key="3">
    <source>
        <dbReference type="ARBA" id="ARBA00022884"/>
    </source>
</evidence>
<evidence type="ECO:0000256" key="1">
    <source>
        <dbReference type="ARBA" id="ARBA00004496"/>
    </source>
</evidence>
<evidence type="ECO:0000313" key="7">
    <source>
        <dbReference type="Proteomes" id="UP000327013"/>
    </source>
</evidence>
<dbReference type="GO" id="GO:0005737">
    <property type="term" value="C:cytoplasm"/>
    <property type="evidence" value="ECO:0007669"/>
    <property type="project" value="UniProtKB-SubCell"/>
</dbReference>
<dbReference type="PANTHER" id="PTHR12357">
    <property type="entry name" value="YTH YT521-B HOMOLOGY DOMAIN-CONTAINING"/>
    <property type="match status" value="1"/>
</dbReference>
<evidence type="ECO:0000259" key="5">
    <source>
        <dbReference type="PROSITE" id="PS50882"/>
    </source>
</evidence>
<dbReference type="AlphaFoldDB" id="A0A5N6RJF0"/>
<keyword evidence="2" id="KW-0963">Cytoplasm</keyword>
<evidence type="ECO:0000256" key="4">
    <source>
        <dbReference type="RuleBase" id="RU369095"/>
    </source>
</evidence>
<name>A0A5N6RJF0_9ROSI</name>
<organism evidence="6 7">
    <name type="scientific">Carpinus fangiana</name>
    <dbReference type="NCBI Taxonomy" id="176857"/>
    <lineage>
        <taxon>Eukaryota</taxon>
        <taxon>Viridiplantae</taxon>
        <taxon>Streptophyta</taxon>
        <taxon>Embryophyta</taxon>
        <taxon>Tracheophyta</taxon>
        <taxon>Spermatophyta</taxon>
        <taxon>Magnoliopsida</taxon>
        <taxon>eudicotyledons</taxon>
        <taxon>Gunneridae</taxon>
        <taxon>Pentapetalae</taxon>
        <taxon>rosids</taxon>
        <taxon>fabids</taxon>
        <taxon>Fagales</taxon>
        <taxon>Betulaceae</taxon>
        <taxon>Carpinus</taxon>
    </lineage>
</organism>
<keyword evidence="7" id="KW-1185">Reference proteome</keyword>
<keyword evidence="3 4" id="KW-0694">RNA-binding</keyword>
<dbReference type="GO" id="GO:0061157">
    <property type="term" value="P:mRNA destabilization"/>
    <property type="evidence" value="ECO:0007669"/>
    <property type="project" value="TreeGrafter"/>
</dbReference>